<feature type="compositionally biased region" description="Basic and acidic residues" evidence="1">
    <location>
        <begin position="12"/>
        <end position="26"/>
    </location>
</feature>
<sequence length="137" mass="15063">MGRGKGKAKKQSPHEDLGSGREEKIHPIRKRGRPVKPVKDDVKEGSDEIERIKVIEDLGDNTKGGTVLSRGVQNNQVGCENGKKTKPAPQATDNNSDLVVDEEKASIDLKKVVGFRQNGSRRKNKPRRAAEVGVECR</sequence>
<keyword evidence="3" id="KW-1185">Reference proteome</keyword>
<dbReference type="PANTHER" id="PTHR34055:SF7">
    <property type="entry name" value="NEUROFILAMENT MEDIUM POLYPEPTIDE-LIKE"/>
    <property type="match status" value="1"/>
</dbReference>
<feature type="compositionally biased region" description="Basic and acidic residues" evidence="1">
    <location>
        <begin position="128"/>
        <end position="137"/>
    </location>
</feature>
<feature type="compositionally biased region" description="Basic residues" evidence="1">
    <location>
        <begin position="27"/>
        <end position="36"/>
    </location>
</feature>
<dbReference type="AlphaFoldDB" id="A0AAV0FI46"/>
<dbReference type="PANTHER" id="PTHR34055">
    <property type="entry name" value="OS09G0491596 PROTEIN"/>
    <property type="match status" value="1"/>
</dbReference>
<reference evidence="2" key="1">
    <citation type="submission" date="2022-07" db="EMBL/GenBank/DDBJ databases">
        <authorList>
            <person name="Macas J."/>
            <person name="Novak P."/>
            <person name="Neumann P."/>
        </authorList>
    </citation>
    <scope>NUCLEOTIDE SEQUENCE</scope>
</reference>
<gene>
    <name evidence="2" type="ORF">CEPIT_LOCUS34182</name>
</gene>
<name>A0AAV0FI46_9ASTE</name>
<feature type="compositionally biased region" description="Basic residues" evidence="1">
    <location>
        <begin position="1"/>
        <end position="11"/>
    </location>
</feature>
<protein>
    <submittedName>
        <fullName evidence="2">Uncharacterized protein</fullName>
    </submittedName>
</protein>
<organism evidence="2 3">
    <name type="scientific">Cuscuta epithymum</name>
    <dbReference type="NCBI Taxonomy" id="186058"/>
    <lineage>
        <taxon>Eukaryota</taxon>
        <taxon>Viridiplantae</taxon>
        <taxon>Streptophyta</taxon>
        <taxon>Embryophyta</taxon>
        <taxon>Tracheophyta</taxon>
        <taxon>Spermatophyta</taxon>
        <taxon>Magnoliopsida</taxon>
        <taxon>eudicotyledons</taxon>
        <taxon>Gunneridae</taxon>
        <taxon>Pentapetalae</taxon>
        <taxon>asterids</taxon>
        <taxon>lamiids</taxon>
        <taxon>Solanales</taxon>
        <taxon>Convolvulaceae</taxon>
        <taxon>Cuscuteae</taxon>
        <taxon>Cuscuta</taxon>
        <taxon>Cuscuta subgen. Cuscuta</taxon>
    </lineage>
</organism>
<feature type="region of interest" description="Disordered" evidence="1">
    <location>
        <begin position="1"/>
        <end position="45"/>
    </location>
</feature>
<comment type="caution">
    <text evidence="2">The sequence shown here is derived from an EMBL/GenBank/DDBJ whole genome shotgun (WGS) entry which is preliminary data.</text>
</comment>
<evidence type="ECO:0000313" key="3">
    <source>
        <dbReference type="Proteomes" id="UP001152523"/>
    </source>
</evidence>
<dbReference type="Proteomes" id="UP001152523">
    <property type="component" value="Unassembled WGS sequence"/>
</dbReference>
<feature type="region of interest" description="Disordered" evidence="1">
    <location>
        <begin position="117"/>
        <end position="137"/>
    </location>
</feature>
<feature type="region of interest" description="Disordered" evidence="1">
    <location>
        <begin position="60"/>
        <end position="94"/>
    </location>
</feature>
<accession>A0AAV0FI46</accession>
<evidence type="ECO:0000313" key="2">
    <source>
        <dbReference type="EMBL" id="CAH9135002.1"/>
    </source>
</evidence>
<evidence type="ECO:0000256" key="1">
    <source>
        <dbReference type="SAM" id="MobiDB-lite"/>
    </source>
</evidence>
<proteinExistence type="predicted"/>
<dbReference type="EMBL" id="CAMAPF010000984">
    <property type="protein sequence ID" value="CAH9135002.1"/>
    <property type="molecule type" value="Genomic_DNA"/>
</dbReference>